<dbReference type="Pfam" id="PF00005">
    <property type="entry name" value="ABC_tran"/>
    <property type="match status" value="1"/>
</dbReference>
<dbReference type="AlphaFoldDB" id="A0A820MPD9"/>
<feature type="domain" description="ABC transporter" evidence="1">
    <location>
        <begin position="30"/>
        <end position="107"/>
    </location>
</feature>
<dbReference type="GO" id="GO:0015421">
    <property type="term" value="F:ABC-type oligopeptide transporter activity"/>
    <property type="evidence" value="ECO:0007669"/>
    <property type="project" value="TreeGrafter"/>
</dbReference>
<sequence>EGDKPLQIIGDIEFDNVTFTYPARQETSVLNNLSLKISSGKTVALVGASGCGKSTIIQLIQRFYDPDQGRVLLDGKDIKTLNVAWLRSHIGIVSQEPVLFTGSIEENIRFGKQDA</sequence>
<dbReference type="InterPro" id="IPR039421">
    <property type="entry name" value="Type_1_exporter"/>
</dbReference>
<dbReference type="PANTHER" id="PTHR43394">
    <property type="entry name" value="ATP-DEPENDENT PERMEASE MDL1, MITOCHONDRIAL"/>
    <property type="match status" value="1"/>
</dbReference>
<accession>A0A820MPD9</accession>
<dbReference type="GO" id="GO:0005524">
    <property type="term" value="F:ATP binding"/>
    <property type="evidence" value="ECO:0007669"/>
    <property type="project" value="InterPro"/>
</dbReference>
<feature type="non-terminal residue" evidence="2">
    <location>
        <position position="1"/>
    </location>
</feature>
<comment type="caution">
    <text evidence="2">The sequence shown here is derived from an EMBL/GenBank/DDBJ whole genome shotgun (WGS) entry which is preliminary data.</text>
</comment>
<dbReference type="Proteomes" id="UP000663874">
    <property type="component" value="Unassembled WGS sequence"/>
</dbReference>
<dbReference type="InterPro" id="IPR003439">
    <property type="entry name" value="ABC_transporter-like_ATP-bd"/>
</dbReference>
<dbReference type="SUPFAM" id="SSF52540">
    <property type="entry name" value="P-loop containing nucleoside triphosphate hydrolases"/>
    <property type="match status" value="1"/>
</dbReference>
<reference evidence="2" key="1">
    <citation type="submission" date="2021-02" db="EMBL/GenBank/DDBJ databases">
        <authorList>
            <person name="Nowell W R."/>
        </authorList>
    </citation>
    <scope>NUCLEOTIDE SEQUENCE</scope>
</reference>
<feature type="non-terminal residue" evidence="2">
    <location>
        <position position="115"/>
    </location>
</feature>
<dbReference type="FunFam" id="3.40.50.300:FF:003496">
    <property type="entry name" value="Cullin-associated NEDD8-dissociated protein 1"/>
    <property type="match status" value="1"/>
</dbReference>
<dbReference type="Gene3D" id="3.40.50.300">
    <property type="entry name" value="P-loop containing nucleotide triphosphate hydrolases"/>
    <property type="match status" value="1"/>
</dbReference>
<evidence type="ECO:0000259" key="1">
    <source>
        <dbReference type="Pfam" id="PF00005"/>
    </source>
</evidence>
<dbReference type="GO" id="GO:0005743">
    <property type="term" value="C:mitochondrial inner membrane"/>
    <property type="evidence" value="ECO:0007669"/>
    <property type="project" value="TreeGrafter"/>
</dbReference>
<evidence type="ECO:0000313" key="3">
    <source>
        <dbReference type="Proteomes" id="UP000663874"/>
    </source>
</evidence>
<dbReference type="GO" id="GO:0090374">
    <property type="term" value="P:oligopeptide export from mitochondrion"/>
    <property type="evidence" value="ECO:0007669"/>
    <property type="project" value="TreeGrafter"/>
</dbReference>
<evidence type="ECO:0000313" key="2">
    <source>
        <dbReference type="EMBL" id="CAF4375493.1"/>
    </source>
</evidence>
<name>A0A820MPD9_9BILA</name>
<dbReference type="PANTHER" id="PTHR43394:SF27">
    <property type="entry name" value="ATP-DEPENDENT TRANSLOCASE ABCB1-LIKE"/>
    <property type="match status" value="1"/>
</dbReference>
<organism evidence="2 3">
    <name type="scientific">Rotaria sordida</name>
    <dbReference type="NCBI Taxonomy" id="392033"/>
    <lineage>
        <taxon>Eukaryota</taxon>
        <taxon>Metazoa</taxon>
        <taxon>Spiralia</taxon>
        <taxon>Gnathifera</taxon>
        <taxon>Rotifera</taxon>
        <taxon>Eurotatoria</taxon>
        <taxon>Bdelloidea</taxon>
        <taxon>Philodinida</taxon>
        <taxon>Philodinidae</taxon>
        <taxon>Rotaria</taxon>
    </lineage>
</organism>
<protein>
    <recommendedName>
        <fullName evidence="1">ABC transporter domain-containing protein</fullName>
    </recommendedName>
</protein>
<gene>
    <name evidence="2" type="ORF">FNK824_LOCUS43140</name>
</gene>
<dbReference type="InterPro" id="IPR027417">
    <property type="entry name" value="P-loop_NTPase"/>
</dbReference>
<dbReference type="GO" id="GO:0016887">
    <property type="term" value="F:ATP hydrolysis activity"/>
    <property type="evidence" value="ECO:0007669"/>
    <property type="project" value="InterPro"/>
</dbReference>
<dbReference type="EMBL" id="CAJOBE010057171">
    <property type="protein sequence ID" value="CAF4375493.1"/>
    <property type="molecule type" value="Genomic_DNA"/>
</dbReference>
<proteinExistence type="predicted"/>